<comment type="caution">
    <text evidence="1">The sequence shown here is derived from an EMBL/GenBank/DDBJ whole genome shotgun (WGS) entry which is preliminary data.</text>
</comment>
<evidence type="ECO:0000313" key="1">
    <source>
        <dbReference type="EMBL" id="OLP79949.1"/>
    </source>
</evidence>
<sequence>MDLATALALNRLRAIRSATSRLRGTLHLSAESLAQMLQASLVRGRWQGRMPLHDEDTPVACWLGSQSDLRFARWILFSRPRV</sequence>
<reference evidence="1 2" key="1">
    <citation type="submission" date="2016-02" db="EMBL/GenBank/DDBJ databases">
        <title>Genome analysis of coral dinoflagellate symbionts highlights evolutionary adaptations to a symbiotic lifestyle.</title>
        <authorList>
            <person name="Aranda M."/>
            <person name="Li Y."/>
            <person name="Liew Y.J."/>
            <person name="Baumgarten S."/>
            <person name="Simakov O."/>
            <person name="Wilson M."/>
            <person name="Piel J."/>
            <person name="Ashoor H."/>
            <person name="Bougouffa S."/>
            <person name="Bajic V.B."/>
            <person name="Ryu T."/>
            <person name="Ravasi T."/>
            <person name="Bayer T."/>
            <person name="Micklem G."/>
            <person name="Kim H."/>
            <person name="Bhak J."/>
            <person name="Lajeunesse T.C."/>
            <person name="Voolstra C.R."/>
        </authorList>
    </citation>
    <scope>NUCLEOTIDE SEQUENCE [LARGE SCALE GENOMIC DNA]</scope>
    <source>
        <strain evidence="1 2">CCMP2467</strain>
    </source>
</reference>
<dbReference type="Proteomes" id="UP000186817">
    <property type="component" value="Unassembled WGS sequence"/>
</dbReference>
<name>A0A1Q9CAJ3_SYMMI</name>
<dbReference type="AlphaFoldDB" id="A0A1Q9CAJ3"/>
<keyword evidence="2" id="KW-1185">Reference proteome</keyword>
<dbReference type="EMBL" id="LSRX01001431">
    <property type="protein sequence ID" value="OLP79949.1"/>
    <property type="molecule type" value="Genomic_DNA"/>
</dbReference>
<accession>A0A1Q9CAJ3</accession>
<organism evidence="1 2">
    <name type="scientific">Symbiodinium microadriaticum</name>
    <name type="common">Dinoflagellate</name>
    <name type="synonym">Zooxanthella microadriatica</name>
    <dbReference type="NCBI Taxonomy" id="2951"/>
    <lineage>
        <taxon>Eukaryota</taxon>
        <taxon>Sar</taxon>
        <taxon>Alveolata</taxon>
        <taxon>Dinophyceae</taxon>
        <taxon>Suessiales</taxon>
        <taxon>Symbiodiniaceae</taxon>
        <taxon>Symbiodinium</taxon>
    </lineage>
</organism>
<protein>
    <submittedName>
        <fullName evidence="1">Uncharacterized protein</fullName>
    </submittedName>
</protein>
<gene>
    <name evidence="1" type="ORF">AK812_SmicGene39704</name>
</gene>
<evidence type="ECO:0000313" key="2">
    <source>
        <dbReference type="Proteomes" id="UP000186817"/>
    </source>
</evidence>
<proteinExistence type="predicted"/>